<sequence>MGRFLSCRTGLYTLISSRICWDVSHITEFASFPRKASAPTVQLQESALRIFSSVPGIFSNQHMLVKYLDLPFDPEVRFQAVCAVGAFILLRDKEDDDRQFGDLLPRVIIIPAEIIYEVIVSLSENAPGMLRKRVKKYLSSVPLVLQMMTDLENDDFRLLSLTCSSGLLLRGLSEENLARYMNGIGCGNCGEGFCRILRPVDHPKRQQRRSATATSVSSWLTGRGCRKSLCPMLETHTEGDLPEDDLQTSYSNYILGTNLQDLSK</sequence>
<accession>B0XDE2</accession>
<protein>
    <submittedName>
        <fullName evidence="2 3">Importin beta-3</fullName>
    </submittedName>
</protein>
<name>B0XDE2_CULQU</name>
<dbReference type="HOGENOM" id="CLU_1054674_0_0_1"/>
<dbReference type="EMBL" id="DS232753">
    <property type="protein sequence ID" value="EDS45420.1"/>
    <property type="molecule type" value="Genomic_DNA"/>
</dbReference>
<organism>
    <name type="scientific">Culex quinquefasciatus</name>
    <name type="common">Southern house mosquito</name>
    <name type="synonym">Culex pungens</name>
    <dbReference type="NCBI Taxonomy" id="7176"/>
    <lineage>
        <taxon>Eukaryota</taxon>
        <taxon>Metazoa</taxon>
        <taxon>Ecdysozoa</taxon>
        <taxon>Arthropoda</taxon>
        <taxon>Hexapoda</taxon>
        <taxon>Insecta</taxon>
        <taxon>Pterygota</taxon>
        <taxon>Neoptera</taxon>
        <taxon>Endopterygota</taxon>
        <taxon>Diptera</taxon>
        <taxon>Nematocera</taxon>
        <taxon>Culicoidea</taxon>
        <taxon>Culicidae</taxon>
        <taxon>Culicinae</taxon>
        <taxon>Culicini</taxon>
        <taxon>Culex</taxon>
        <taxon>Culex</taxon>
    </lineage>
</organism>
<feature type="domain" description="IPO4/5-like TPR repeats" evidence="1">
    <location>
        <begin position="36"/>
        <end position="136"/>
    </location>
</feature>
<dbReference type="VEuPathDB" id="VectorBase:CQUJHB001932"/>
<dbReference type="OrthoDB" id="543373at2759"/>
<gene>
    <name evidence="3" type="primary">6051182</name>
    <name evidence="2" type="ORF">CpipJ_CPIJ017410</name>
</gene>
<dbReference type="AlphaFoldDB" id="B0XDE2"/>
<dbReference type="Gene3D" id="1.25.10.10">
    <property type="entry name" value="Leucine-rich Repeat Variant"/>
    <property type="match status" value="1"/>
</dbReference>
<dbReference type="KEGG" id="cqu:CpipJ_CPIJ017410"/>
<dbReference type="VEuPathDB" id="VectorBase:CPIJ017410"/>
<dbReference type="eggNOG" id="KOG2171">
    <property type="taxonomic scope" value="Eukaryota"/>
</dbReference>
<evidence type="ECO:0000313" key="2">
    <source>
        <dbReference type="EMBL" id="EDS45420.1"/>
    </source>
</evidence>
<dbReference type="EnsemblMetazoa" id="CPIJ017410-RA">
    <property type="protein sequence ID" value="CPIJ017410-PA"/>
    <property type="gene ID" value="CPIJ017410"/>
</dbReference>
<evidence type="ECO:0000313" key="4">
    <source>
        <dbReference type="Proteomes" id="UP000002320"/>
    </source>
</evidence>
<dbReference type="InterPro" id="IPR011989">
    <property type="entry name" value="ARM-like"/>
</dbReference>
<evidence type="ECO:0000313" key="3">
    <source>
        <dbReference type="EnsemblMetazoa" id="CPIJ017410-PA"/>
    </source>
</evidence>
<dbReference type="STRING" id="7176.B0XDE2"/>
<reference evidence="3" key="2">
    <citation type="submission" date="2021-02" db="UniProtKB">
        <authorList>
            <consortium name="EnsemblMetazoa"/>
        </authorList>
    </citation>
    <scope>IDENTIFICATION</scope>
    <source>
        <strain evidence="3">JHB</strain>
    </source>
</reference>
<evidence type="ECO:0000259" key="1">
    <source>
        <dbReference type="Pfam" id="PF25780"/>
    </source>
</evidence>
<dbReference type="Pfam" id="PF25780">
    <property type="entry name" value="TPR_IPO5"/>
    <property type="match status" value="1"/>
</dbReference>
<dbReference type="InterPro" id="IPR057672">
    <property type="entry name" value="TPR_IPO4/5"/>
</dbReference>
<keyword evidence="4" id="KW-1185">Reference proteome</keyword>
<reference evidence="2" key="1">
    <citation type="submission" date="2007-03" db="EMBL/GenBank/DDBJ databases">
        <title>Annotation of Culex pipiens quinquefasciatus.</title>
        <authorList>
            <consortium name="The Broad Institute Genome Sequencing Platform"/>
            <person name="Atkinson P.W."/>
            <person name="Hemingway J."/>
            <person name="Christensen B.M."/>
            <person name="Higgs S."/>
            <person name="Kodira C."/>
            <person name="Hannick L."/>
            <person name="Megy K."/>
            <person name="O'Leary S."/>
            <person name="Pearson M."/>
            <person name="Haas B.J."/>
            <person name="Mauceli E."/>
            <person name="Wortman J.R."/>
            <person name="Lee N.H."/>
            <person name="Guigo R."/>
            <person name="Stanke M."/>
            <person name="Alvarado L."/>
            <person name="Amedeo P."/>
            <person name="Antoine C.H."/>
            <person name="Arensburger P."/>
            <person name="Bidwell S.L."/>
            <person name="Crawford M."/>
            <person name="Camaro F."/>
            <person name="Devon K."/>
            <person name="Engels R."/>
            <person name="Hammond M."/>
            <person name="Howarth C."/>
            <person name="Koehrsen M."/>
            <person name="Lawson D."/>
            <person name="Montgomery P."/>
            <person name="Nene V."/>
            <person name="Nusbaum C."/>
            <person name="Puiu D."/>
            <person name="Romero-Severson J."/>
            <person name="Severson D.W."/>
            <person name="Shumway M."/>
            <person name="Sisk P."/>
            <person name="Stolte C."/>
            <person name="Zeng Q."/>
            <person name="Eisenstadt E."/>
            <person name="Fraser-Liggett C."/>
            <person name="Strausberg R."/>
            <person name="Galagan J."/>
            <person name="Birren B."/>
            <person name="Collins F.H."/>
        </authorList>
    </citation>
    <scope>NUCLEOTIDE SEQUENCE [LARGE SCALE GENOMIC DNA]</scope>
    <source>
        <strain evidence="2">JHB</strain>
    </source>
</reference>
<dbReference type="InParanoid" id="B0XDE2"/>
<dbReference type="Proteomes" id="UP000002320">
    <property type="component" value="Unassembled WGS sequence"/>
</dbReference>
<proteinExistence type="predicted"/>